<reference evidence="2" key="1">
    <citation type="journal article" date="2022" name="Mol. Ecol. Resour.">
        <title>The genomes of chicory, endive, great burdock and yacon provide insights into Asteraceae palaeo-polyploidization history and plant inulin production.</title>
        <authorList>
            <person name="Fan W."/>
            <person name="Wang S."/>
            <person name="Wang H."/>
            <person name="Wang A."/>
            <person name="Jiang F."/>
            <person name="Liu H."/>
            <person name="Zhao H."/>
            <person name="Xu D."/>
            <person name="Zhang Y."/>
        </authorList>
    </citation>
    <scope>NUCLEOTIDE SEQUENCE [LARGE SCALE GENOMIC DNA]</scope>
    <source>
        <strain evidence="2">cv. Punajuju</strain>
    </source>
</reference>
<gene>
    <name evidence="1" type="ORF">L2E82_20565</name>
</gene>
<dbReference type="Proteomes" id="UP001055811">
    <property type="component" value="Linkage Group LG04"/>
</dbReference>
<organism evidence="1 2">
    <name type="scientific">Cichorium intybus</name>
    <name type="common">Chicory</name>
    <dbReference type="NCBI Taxonomy" id="13427"/>
    <lineage>
        <taxon>Eukaryota</taxon>
        <taxon>Viridiplantae</taxon>
        <taxon>Streptophyta</taxon>
        <taxon>Embryophyta</taxon>
        <taxon>Tracheophyta</taxon>
        <taxon>Spermatophyta</taxon>
        <taxon>Magnoliopsida</taxon>
        <taxon>eudicotyledons</taxon>
        <taxon>Gunneridae</taxon>
        <taxon>Pentapetalae</taxon>
        <taxon>asterids</taxon>
        <taxon>campanulids</taxon>
        <taxon>Asterales</taxon>
        <taxon>Asteraceae</taxon>
        <taxon>Cichorioideae</taxon>
        <taxon>Cichorieae</taxon>
        <taxon>Cichoriinae</taxon>
        <taxon>Cichorium</taxon>
    </lineage>
</organism>
<reference evidence="1 2" key="2">
    <citation type="journal article" date="2022" name="Mol. Ecol. Resour.">
        <title>The genomes of chicory, endive, great burdock and yacon provide insights into Asteraceae paleo-polyploidization history and plant inulin production.</title>
        <authorList>
            <person name="Fan W."/>
            <person name="Wang S."/>
            <person name="Wang H."/>
            <person name="Wang A."/>
            <person name="Jiang F."/>
            <person name="Liu H."/>
            <person name="Zhao H."/>
            <person name="Xu D."/>
            <person name="Zhang Y."/>
        </authorList>
    </citation>
    <scope>NUCLEOTIDE SEQUENCE [LARGE SCALE GENOMIC DNA]</scope>
    <source>
        <strain evidence="2">cv. Punajuju</strain>
        <tissue evidence="1">Leaves</tissue>
    </source>
</reference>
<evidence type="ECO:0000313" key="2">
    <source>
        <dbReference type="Proteomes" id="UP001055811"/>
    </source>
</evidence>
<sequence length="174" mass="20151">MYTSAFLSFLPVDTIEKNPPFPHRIDLLLRRLLSPATGIFHRSSSPAAGISGNCSPHSFRRIPITIDLHLDQTICFLSESRNPFVEYAVQYSIAAAYATLDKNKKNELQKLLLQAYNVWILQSWVAMKLQKLGECLPNLDTYNILTSAMFVRKRSDDKSNPYQIYHKQHYFLWR</sequence>
<protein>
    <submittedName>
        <fullName evidence="1">Uncharacterized protein</fullName>
    </submittedName>
</protein>
<accession>A0ACB9DTG0</accession>
<keyword evidence="2" id="KW-1185">Reference proteome</keyword>
<dbReference type="EMBL" id="CM042012">
    <property type="protein sequence ID" value="KAI3749944.1"/>
    <property type="molecule type" value="Genomic_DNA"/>
</dbReference>
<proteinExistence type="predicted"/>
<evidence type="ECO:0000313" key="1">
    <source>
        <dbReference type="EMBL" id="KAI3749944.1"/>
    </source>
</evidence>
<comment type="caution">
    <text evidence="1">The sequence shown here is derived from an EMBL/GenBank/DDBJ whole genome shotgun (WGS) entry which is preliminary data.</text>
</comment>
<name>A0ACB9DTG0_CICIN</name>